<keyword evidence="7" id="KW-0238">DNA-binding</keyword>
<dbReference type="EMBL" id="QCYY01003650">
    <property type="protein sequence ID" value="ROT62520.1"/>
    <property type="molecule type" value="Genomic_DNA"/>
</dbReference>
<dbReference type="InterPro" id="IPR011598">
    <property type="entry name" value="bHLH_dom"/>
</dbReference>
<dbReference type="PANTHER" id="PTHR46062:SF1">
    <property type="entry name" value="LP12374P"/>
    <property type="match status" value="1"/>
</dbReference>
<evidence type="ECO:0000313" key="15">
    <source>
        <dbReference type="Proteomes" id="UP000283509"/>
    </source>
</evidence>
<dbReference type="OrthoDB" id="2133190at2759"/>
<dbReference type="CDD" id="cd11394">
    <property type="entry name" value="bHLHzip_SREBP"/>
    <property type="match status" value="1"/>
</dbReference>
<evidence type="ECO:0000256" key="3">
    <source>
        <dbReference type="ARBA" id="ARBA00022692"/>
    </source>
</evidence>
<comment type="subcellular location">
    <subcellularLocation>
        <location evidence="2">Endoplasmic reticulum membrane</location>
        <topology evidence="2">Multi-pass membrane protein</topology>
    </subcellularLocation>
    <subcellularLocation>
        <location evidence="1">Nucleus</location>
    </subcellularLocation>
</comment>
<dbReference type="Proteomes" id="UP000283509">
    <property type="component" value="Unassembled WGS sequence"/>
</dbReference>
<feature type="domain" description="BHLH" evidence="13">
    <location>
        <begin position="275"/>
        <end position="325"/>
    </location>
</feature>
<dbReference type="PROSITE" id="PS50888">
    <property type="entry name" value="BHLH"/>
    <property type="match status" value="1"/>
</dbReference>
<protein>
    <submittedName>
        <fullName evidence="14">Putative sterol regulatory element-binding protein 1 isoformX1</fullName>
    </submittedName>
</protein>
<evidence type="ECO:0000256" key="9">
    <source>
        <dbReference type="ARBA" id="ARBA00023163"/>
    </source>
</evidence>
<accession>A0A3R7PXH6</accession>
<keyword evidence="6" id="KW-0805">Transcription regulation</keyword>
<dbReference type="InterPro" id="IPR036638">
    <property type="entry name" value="HLH_DNA-bd_sf"/>
</dbReference>
<dbReference type="Gene3D" id="4.10.280.10">
    <property type="entry name" value="Helix-loop-helix DNA-binding domain"/>
    <property type="match status" value="1"/>
</dbReference>
<dbReference type="GO" id="GO:0005634">
    <property type="term" value="C:nucleus"/>
    <property type="evidence" value="ECO:0007669"/>
    <property type="project" value="UniProtKB-SubCell"/>
</dbReference>
<keyword evidence="10" id="KW-0539">Nucleus</keyword>
<sequence>MNWPDLDLEDIKDLGLDWPEGDVLQGGLGGIVLPQHQHAGGIPSNTSTPTHSVMNTAQNNSINNALPLMSSEGLLGNNGYQQPQLVSGVPQVRQVAQVAPRVEPSTLVNVPQTLVTSSGLAQAPQLQQLLSQQTTAIQQSKQQQTAITSQLQPQTVQVQQQQVQQIASIPPQLTKRVVTTAVTQVVQQPTLIQQLVLPKTETTTTTSAGQCITVPHTVLYKAGTPTLATIATPLQGLDTTTVVTGIPVVLDSERLPLARVVSAGVKPMIVPQKGEKRNSHNAIEKRYRCSINDKILELKNLVAGEEAKLHKSQILKKAIDYIRYLQSQNTRLRTELNTFRMRDGSQKIADLLGPYTPPPSDSSSPARSPLSDSSLPPSPSTTKLEVKEEPIPSPRSSPSYIPMARSMADGSRMMLCMMMLAVLAFNPMSFISKRRMPSFDDSFGEVPGRTILRDIESDEGTFSFQHIMYSSLMVWLVNFVIISVFLVRIFVYGEPIMRRKSAVSESFWRHRKQADLCLAKGNYSNACHQYSMALSAIGRPLPKHSL</sequence>
<feature type="region of interest" description="Disordered" evidence="11">
    <location>
        <begin position="349"/>
        <end position="402"/>
    </location>
</feature>
<keyword evidence="8 12" id="KW-0472">Membrane</keyword>
<reference evidence="14 15" key="1">
    <citation type="submission" date="2018-04" db="EMBL/GenBank/DDBJ databases">
        <authorList>
            <person name="Zhang X."/>
            <person name="Yuan J."/>
            <person name="Li F."/>
            <person name="Xiang J."/>
        </authorList>
    </citation>
    <scope>NUCLEOTIDE SEQUENCE [LARGE SCALE GENOMIC DNA]</scope>
    <source>
        <tissue evidence="14">Muscle</tissue>
    </source>
</reference>
<dbReference type="PANTHER" id="PTHR46062">
    <property type="entry name" value="STEROL REGULATORY ELEMENT-BINDING PROTEIN"/>
    <property type="match status" value="1"/>
</dbReference>
<evidence type="ECO:0000256" key="5">
    <source>
        <dbReference type="ARBA" id="ARBA00022989"/>
    </source>
</evidence>
<keyword evidence="9" id="KW-0804">Transcription</keyword>
<dbReference type="GO" id="GO:0046983">
    <property type="term" value="F:protein dimerization activity"/>
    <property type="evidence" value="ECO:0007669"/>
    <property type="project" value="InterPro"/>
</dbReference>
<keyword evidence="3 12" id="KW-0812">Transmembrane</keyword>
<keyword evidence="4" id="KW-0256">Endoplasmic reticulum</keyword>
<evidence type="ECO:0000256" key="8">
    <source>
        <dbReference type="ARBA" id="ARBA00023136"/>
    </source>
</evidence>
<proteinExistence type="predicted"/>
<organism evidence="14 15">
    <name type="scientific">Penaeus vannamei</name>
    <name type="common">Whiteleg shrimp</name>
    <name type="synonym">Litopenaeus vannamei</name>
    <dbReference type="NCBI Taxonomy" id="6689"/>
    <lineage>
        <taxon>Eukaryota</taxon>
        <taxon>Metazoa</taxon>
        <taxon>Ecdysozoa</taxon>
        <taxon>Arthropoda</taxon>
        <taxon>Crustacea</taxon>
        <taxon>Multicrustacea</taxon>
        <taxon>Malacostraca</taxon>
        <taxon>Eumalacostraca</taxon>
        <taxon>Eucarida</taxon>
        <taxon>Decapoda</taxon>
        <taxon>Dendrobranchiata</taxon>
        <taxon>Penaeoidea</taxon>
        <taxon>Penaeidae</taxon>
        <taxon>Penaeus</taxon>
    </lineage>
</organism>
<keyword evidence="15" id="KW-1185">Reference proteome</keyword>
<keyword evidence="5 12" id="KW-1133">Transmembrane helix</keyword>
<dbReference type="STRING" id="6689.A0A3R7PXH6"/>
<evidence type="ECO:0000256" key="4">
    <source>
        <dbReference type="ARBA" id="ARBA00022824"/>
    </source>
</evidence>
<reference evidence="14 15" key="2">
    <citation type="submission" date="2019-01" db="EMBL/GenBank/DDBJ databases">
        <title>The decoding of complex shrimp genome reveals the adaptation for benthos swimmer, frequently molting mechanism and breeding impact on genome.</title>
        <authorList>
            <person name="Sun Y."/>
            <person name="Gao Y."/>
            <person name="Yu Y."/>
        </authorList>
    </citation>
    <scope>NUCLEOTIDE SEQUENCE [LARGE SCALE GENOMIC DNA]</scope>
    <source>
        <tissue evidence="14">Muscle</tissue>
    </source>
</reference>
<dbReference type="GO" id="GO:0000981">
    <property type="term" value="F:DNA-binding transcription factor activity, RNA polymerase II-specific"/>
    <property type="evidence" value="ECO:0007669"/>
    <property type="project" value="TreeGrafter"/>
</dbReference>
<dbReference type="SUPFAM" id="SSF47459">
    <property type="entry name" value="HLH, helix-loop-helix DNA-binding domain"/>
    <property type="match status" value="1"/>
</dbReference>
<dbReference type="Pfam" id="PF00010">
    <property type="entry name" value="HLH"/>
    <property type="match status" value="1"/>
</dbReference>
<evidence type="ECO:0000256" key="10">
    <source>
        <dbReference type="ARBA" id="ARBA00023242"/>
    </source>
</evidence>
<feature type="compositionally biased region" description="Low complexity" evidence="11">
    <location>
        <begin position="361"/>
        <end position="375"/>
    </location>
</feature>
<comment type="caution">
    <text evidence="14">The sequence shown here is derived from an EMBL/GenBank/DDBJ whole genome shotgun (WGS) entry which is preliminary data.</text>
</comment>
<gene>
    <name evidence="14" type="ORF">C7M84_019634</name>
</gene>
<dbReference type="GO" id="GO:0005789">
    <property type="term" value="C:endoplasmic reticulum membrane"/>
    <property type="evidence" value="ECO:0007669"/>
    <property type="project" value="UniProtKB-SubCell"/>
</dbReference>
<evidence type="ECO:0000256" key="7">
    <source>
        <dbReference type="ARBA" id="ARBA00023125"/>
    </source>
</evidence>
<evidence type="ECO:0000256" key="2">
    <source>
        <dbReference type="ARBA" id="ARBA00004477"/>
    </source>
</evidence>
<evidence type="ECO:0000256" key="6">
    <source>
        <dbReference type="ARBA" id="ARBA00023015"/>
    </source>
</evidence>
<dbReference type="AlphaFoldDB" id="A0A3R7PXH6"/>
<evidence type="ECO:0000256" key="11">
    <source>
        <dbReference type="SAM" id="MobiDB-lite"/>
    </source>
</evidence>
<evidence type="ECO:0000313" key="14">
    <source>
        <dbReference type="EMBL" id="ROT62520.1"/>
    </source>
</evidence>
<evidence type="ECO:0000256" key="12">
    <source>
        <dbReference type="SAM" id="Phobius"/>
    </source>
</evidence>
<evidence type="ECO:0000259" key="13">
    <source>
        <dbReference type="PROSITE" id="PS50888"/>
    </source>
</evidence>
<feature type="transmembrane region" description="Helical" evidence="12">
    <location>
        <begin position="472"/>
        <end position="491"/>
    </location>
</feature>
<evidence type="ECO:0000256" key="1">
    <source>
        <dbReference type="ARBA" id="ARBA00004123"/>
    </source>
</evidence>
<dbReference type="GO" id="GO:0000978">
    <property type="term" value="F:RNA polymerase II cis-regulatory region sequence-specific DNA binding"/>
    <property type="evidence" value="ECO:0007669"/>
    <property type="project" value="TreeGrafter"/>
</dbReference>
<name>A0A3R7PXH6_PENVA</name>
<dbReference type="SMART" id="SM00353">
    <property type="entry name" value="HLH"/>
    <property type="match status" value="1"/>
</dbReference>